<dbReference type="EMBL" id="WOCE01000012">
    <property type="protein sequence ID" value="KAE9602559.1"/>
    <property type="molecule type" value="Genomic_DNA"/>
</dbReference>
<keyword evidence="1" id="KW-0812">Transmembrane</keyword>
<reference evidence="3" key="1">
    <citation type="journal article" date="2020" name="Nat. Commun.">
        <title>Genome sequence of the cluster root forming white lupin.</title>
        <authorList>
            <person name="Hufnagel B."/>
            <person name="Marques A."/>
            <person name="Soriano A."/>
            <person name="Marques L."/>
            <person name="Divol F."/>
            <person name="Doumas P."/>
            <person name="Sallet E."/>
            <person name="Mancinotti D."/>
            <person name="Carrere S."/>
            <person name="Marande W."/>
            <person name="Arribat S."/>
            <person name="Keller J."/>
            <person name="Huneau C."/>
            <person name="Blein T."/>
            <person name="Aime D."/>
            <person name="Laguerre M."/>
            <person name="Taylor J."/>
            <person name="Schubert V."/>
            <person name="Nelson M."/>
            <person name="Geu-Flores F."/>
            <person name="Crespi M."/>
            <person name="Gallardo-Guerrero K."/>
            <person name="Delaux P.-M."/>
            <person name="Salse J."/>
            <person name="Berges H."/>
            <person name="Guyot R."/>
            <person name="Gouzy J."/>
            <person name="Peret B."/>
        </authorList>
    </citation>
    <scope>NUCLEOTIDE SEQUENCE [LARGE SCALE GENOMIC DNA]</scope>
    <source>
        <strain evidence="3">cv. Amiga</strain>
    </source>
</reference>
<feature type="transmembrane region" description="Helical" evidence="1">
    <location>
        <begin position="157"/>
        <end position="175"/>
    </location>
</feature>
<name>A0A6A4PM16_LUPAL</name>
<evidence type="ECO:0000256" key="1">
    <source>
        <dbReference type="SAM" id="Phobius"/>
    </source>
</evidence>
<evidence type="ECO:0000313" key="2">
    <source>
        <dbReference type="EMBL" id="KAE9602559.1"/>
    </source>
</evidence>
<accession>A0A6A4PM16</accession>
<protein>
    <submittedName>
        <fullName evidence="2">Uncharacterized protein</fullName>
    </submittedName>
</protein>
<dbReference type="AlphaFoldDB" id="A0A6A4PM16"/>
<keyword evidence="1" id="KW-1133">Transmembrane helix</keyword>
<sequence length="189" mass="21192">MNAIGSSAEKQSNRRLKNFPNSNLITKKRLSTFSSVSEDSSNFSPNSKISYANHNEDVKTLSFEEASTHESGISSAVTDCFGAFELDSAMFTYVDSFIAENSLTKVQTKVHDSIIADPQYRKLINEITKHVMEELCGSIQQEESKCVDDVLRAKNRMLFPCLCIWIIVVLALFFFTSDMYCPPSGQFPT</sequence>
<dbReference type="OrthoDB" id="1063472at2759"/>
<keyword evidence="1" id="KW-0472">Membrane</keyword>
<evidence type="ECO:0000313" key="3">
    <source>
        <dbReference type="Proteomes" id="UP000447434"/>
    </source>
</evidence>
<dbReference type="Proteomes" id="UP000447434">
    <property type="component" value="Chromosome 12"/>
</dbReference>
<keyword evidence="3" id="KW-1185">Reference proteome</keyword>
<organism evidence="2 3">
    <name type="scientific">Lupinus albus</name>
    <name type="common">White lupine</name>
    <name type="synonym">Lupinus termis</name>
    <dbReference type="NCBI Taxonomy" id="3870"/>
    <lineage>
        <taxon>Eukaryota</taxon>
        <taxon>Viridiplantae</taxon>
        <taxon>Streptophyta</taxon>
        <taxon>Embryophyta</taxon>
        <taxon>Tracheophyta</taxon>
        <taxon>Spermatophyta</taxon>
        <taxon>Magnoliopsida</taxon>
        <taxon>eudicotyledons</taxon>
        <taxon>Gunneridae</taxon>
        <taxon>Pentapetalae</taxon>
        <taxon>rosids</taxon>
        <taxon>fabids</taxon>
        <taxon>Fabales</taxon>
        <taxon>Fabaceae</taxon>
        <taxon>Papilionoideae</taxon>
        <taxon>50 kb inversion clade</taxon>
        <taxon>genistoids sensu lato</taxon>
        <taxon>core genistoids</taxon>
        <taxon>Genisteae</taxon>
        <taxon>Lupinus</taxon>
    </lineage>
</organism>
<gene>
    <name evidence="2" type="ORF">Lalb_Chr12g0200851</name>
</gene>
<proteinExistence type="predicted"/>
<comment type="caution">
    <text evidence="2">The sequence shown here is derived from an EMBL/GenBank/DDBJ whole genome shotgun (WGS) entry which is preliminary data.</text>
</comment>